<name>A0ABY5FMC4_9BACL</name>
<reference evidence="7" key="1">
    <citation type="submission" date="2022-07" db="EMBL/GenBank/DDBJ databases">
        <title>Complete genome of CX2.</title>
        <authorList>
            <person name="Cao G."/>
        </authorList>
    </citation>
    <scope>NUCLEOTIDE SEQUENCE</scope>
    <source>
        <strain evidence="7">CX2</strain>
    </source>
</reference>
<protein>
    <submittedName>
        <fullName evidence="7">CidA/LrgA family protein</fullName>
    </submittedName>
</protein>
<feature type="transmembrane region" description="Helical" evidence="6">
    <location>
        <begin position="63"/>
        <end position="84"/>
    </location>
</feature>
<feature type="transmembrane region" description="Helical" evidence="6">
    <location>
        <begin position="32"/>
        <end position="51"/>
    </location>
</feature>
<dbReference type="PANTHER" id="PTHR33931">
    <property type="entry name" value="HOLIN-LIKE PROTEIN CIDA-RELATED"/>
    <property type="match status" value="1"/>
</dbReference>
<dbReference type="Pfam" id="PF03788">
    <property type="entry name" value="LrgA"/>
    <property type="match status" value="1"/>
</dbReference>
<feature type="transmembrane region" description="Helical" evidence="6">
    <location>
        <begin position="7"/>
        <end position="26"/>
    </location>
</feature>
<keyword evidence="5 6" id="KW-0472">Membrane</keyword>
<proteinExistence type="predicted"/>
<organism evidence="7 8">
    <name type="scientific">Exiguobacterium aurantiacum</name>
    <dbReference type="NCBI Taxonomy" id="33987"/>
    <lineage>
        <taxon>Bacteria</taxon>
        <taxon>Bacillati</taxon>
        <taxon>Bacillota</taxon>
        <taxon>Bacilli</taxon>
        <taxon>Bacillales</taxon>
        <taxon>Bacillales Family XII. Incertae Sedis</taxon>
        <taxon>Exiguobacterium</taxon>
    </lineage>
</organism>
<dbReference type="RefSeq" id="WP_255177282.1">
    <property type="nucleotide sequence ID" value="NZ_CP101462.1"/>
</dbReference>
<evidence type="ECO:0000256" key="2">
    <source>
        <dbReference type="ARBA" id="ARBA00022475"/>
    </source>
</evidence>
<evidence type="ECO:0000313" key="7">
    <source>
        <dbReference type="EMBL" id="UTT42759.1"/>
    </source>
</evidence>
<evidence type="ECO:0000256" key="5">
    <source>
        <dbReference type="ARBA" id="ARBA00023136"/>
    </source>
</evidence>
<keyword evidence="3 6" id="KW-0812">Transmembrane</keyword>
<feature type="transmembrane region" description="Helical" evidence="6">
    <location>
        <begin position="90"/>
        <end position="110"/>
    </location>
</feature>
<dbReference type="EMBL" id="CP101462">
    <property type="protein sequence ID" value="UTT42759.1"/>
    <property type="molecule type" value="Genomic_DNA"/>
</dbReference>
<evidence type="ECO:0000256" key="6">
    <source>
        <dbReference type="SAM" id="Phobius"/>
    </source>
</evidence>
<accession>A0ABY5FMC4</accession>
<evidence type="ECO:0000256" key="4">
    <source>
        <dbReference type="ARBA" id="ARBA00022989"/>
    </source>
</evidence>
<sequence>MQFFIKWMIGLSLLFGLSAFGNWIVATLEWKVPGNVIGMMLLLILLMTKIIRVEWIEDSAGFLTKHLAFFFIPIAVGLMSYSGLLKAEGIPLFLALIVSLVVGLVVTAVVSGRRGEVS</sequence>
<keyword evidence="4 6" id="KW-1133">Transmembrane helix</keyword>
<keyword evidence="8" id="KW-1185">Reference proteome</keyword>
<dbReference type="InterPro" id="IPR005538">
    <property type="entry name" value="LrgA/CidA"/>
</dbReference>
<evidence type="ECO:0000256" key="1">
    <source>
        <dbReference type="ARBA" id="ARBA00004651"/>
    </source>
</evidence>
<dbReference type="PANTHER" id="PTHR33931:SF2">
    <property type="entry name" value="HOLIN-LIKE PROTEIN CIDA"/>
    <property type="match status" value="1"/>
</dbReference>
<dbReference type="Proteomes" id="UP001060325">
    <property type="component" value="Chromosome"/>
</dbReference>
<evidence type="ECO:0000313" key="8">
    <source>
        <dbReference type="Proteomes" id="UP001060325"/>
    </source>
</evidence>
<comment type="subcellular location">
    <subcellularLocation>
        <location evidence="1">Cell membrane</location>
        <topology evidence="1">Multi-pass membrane protein</topology>
    </subcellularLocation>
</comment>
<keyword evidence="2" id="KW-1003">Cell membrane</keyword>
<gene>
    <name evidence="7" type="ORF">NMQ00_14770</name>
</gene>
<evidence type="ECO:0000256" key="3">
    <source>
        <dbReference type="ARBA" id="ARBA00022692"/>
    </source>
</evidence>